<keyword evidence="4" id="KW-1185">Reference proteome</keyword>
<keyword evidence="1" id="KW-0106">Calcium</keyword>
<sequence>MTFNNDQNPYLKMSLLLRLTLLFVICSVIMETANGACCRRRRGRCGDCTKPTPCCGYRKCNIFCCGCKCRKGRCSGRRKRQLSYDTTDSSAYGTFMGLDINKNGMMEQFEFSKAMEQMQITDNMTVLHHWSVMDEDKDGLITMEEFDREKL</sequence>
<evidence type="ECO:0008006" key="5">
    <source>
        <dbReference type="Google" id="ProtNLM"/>
    </source>
</evidence>
<dbReference type="AlphaFoldDB" id="A0A6J8E1X1"/>
<dbReference type="Gene3D" id="1.10.238.10">
    <property type="entry name" value="EF-hand"/>
    <property type="match status" value="1"/>
</dbReference>
<proteinExistence type="predicted"/>
<dbReference type="InterPro" id="IPR018247">
    <property type="entry name" value="EF_Hand_1_Ca_BS"/>
</dbReference>
<dbReference type="OrthoDB" id="3737830at2759"/>
<dbReference type="SUPFAM" id="SSF47473">
    <property type="entry name" value="EF-hand"/>
    <property type="match status" value="1"/>
</dbReference>
<dbReference type="InterPro" id="IPR011992">
    <property type="entry name" value="EF-hand-dom_pair"/>
</dbReference>
<dbReference type="EMBL" id="CACVKT020008353">
    <property type="protein sequence ID" value="CAC5414824.1"/>
    <property type="molecule type" value="Genomic_DNA"/>
</dbReference>
<dbReference type="PROSITE" id="PS00018">
    <property type="entry name" value="EF_HAND_1"/>
    <property type="match status" value="2"/>
</dbReference>
<keyword evidence="2" id="KW-0732">Signal</keyword>
<organism evidence="3 4">
    <name type="scientific">Mytilus coruscus</name>
    <name type="common">Sea mussel</name>
    <dbReference type="NCBI Taxonomy" id="42192"/>
    <lineage>
        <taxon>Eukaryota</taxon>
        <taxon>Metazoa</taxon>
        <taxon>Spiralia</taxon>
        <taxon>Lophotrochozoa</taxon>
        <taxon>Mollusca</taxon>
        <taxon>Bivalvia</taxon>
        <taxon>Autobranchia</taxon>
        <taxon>Pteriomorphia</taxon>
        <taxon>Mytilida</taxon>
        <taxon>Mytiloidea</taxon>
        <taxon>Mytilidae</taxon>
        <taxon>Mytilinae</taxon>
        <taxon>Mytilus</taxon>
    </lineage>
</organism>
<feature type="chain" id="PRO_5026947172" description="EF-hand domain-containing protein" evidence="2">
    <location>
        <begin position="36"/>
        <end position="151"/>
    </location>
</feature>
<evidence type="ECO:0000313" key="3">
    <source>
        <dbReference type="EMBL" id="CAC5414824.1"/>
    </source>
</evidence>
<dbReference type="Proteomes" id="UP000507470">
    <property type="component" value="Unassembled WGS sequence"/>
</dbReference>
<accession>A0A6J8E1X1</accession>
<gene>
    <name evidence="3" type="ORF">MCOR_47569</name>
</gene>
<reference evidence="3 4" key="1">
    <citation type="submission" date="2020-06" db="EMBL/GenBank/DDBJ databases">
        <authorList>
            <person name="Li R."/>
            <person name="Bekaert M."/>
        </authorList>
    </citation>
    <scope>NUCLEOTIDE SEQUENCE [LARGE SCALE GENOMIC DNA]</scope>
    <source>
        <strain evidence="4">wild</strain>
    </source>
</reference>
<evidence type="ECO:0000256" key="1">
    <source>
        <dbReference type="ARBA" id="ARBA00022837"/>
    </source>
</evidence>
<feature type="signal peptide" evidence="2">
    <location>
        <begin position="1"/>
        <end position="35"/>
    </location>
</feature>
<protein>
    <recommendedName>
        <fullName evidence="5">EF-hand domain-containing protein</fullName>
    </recommendedName>
</protein>
<name>A0A6J8E1X1_MYTCO</name>
<evidence type="ECO:0000313" key="4">
    <source>
        <dbReference type="Proteomes" id="UP000507470"/>
    </source>
</evidence>
<evidence type="ECO:0000256" key="2">
    <source>
        <dbReference type="SAM" id="SignalP"/>
    </source>
</evidence>